<dbReference type="AlphaFoldDB" id="A0A9P6JVN7"/>
<evidence type="ECO:0000256" key="3">
    <source>
        <dbReference type="ARBA" id="ARBA00023155"/>
    </source>
</evidence>
<keyword evidence="4 5" id="KW-0539">Nucleus</keyword>
<dbReference type="InterPro" id="IPR009057">
    <property type="entry name" value="Homeodomain-like_sf"/>
</dbReference>
<dbReference type="SUPFAM" id="SSF46689">
    <property type="entry name" value="Homeodomain-like"/>
    <property type="match status" value="1"/>
</dbReference>
<dbReference type="Pfam" id="PF12731">
    <property type="entry name" value="Mating_N"/>
    <property type="match status" value="1"/>
</dbReference>
<keyword evidence="3 5" id="KW-0371">Homeobox</keyword>
<evidence type="ECO:0000256" key="5">
    <source>
        <dbReference type="PROSITE-ProRule" id="PRU00108"/>
    </source>
</evidence>
<feature type="compositionally biased region" description="Polar residues" evidence="6">
    <location>
        <begin position="432"/>
        <end position="443"/>
    </location>
</feature>
<feature type="region of interest" description="Disordered" evidence="6">
    <location>
        <begin position="277"/>
        <end position="317"/>
    </location>
</feature>
<dbReference type="Pfam" id="PF05920">
    <property type="entry name" value="Homeobox_KN"/>
    <property type="match status" value="1"/>
</dbReference>
<feature type="domain" description="Homeobox" evidence="7">
    <location>
        <begin position="146"/>
        <end position="182"/>
    </location>
</feature>
<feature type="region of interest" description="Disordered" evidence="6">
    <location>
        <begin position="425"/>
        <end position="445"/>
    </location>
</feature>
<dbReference type="Proteomes" id="UP000807306">
    <property type="component" value="Unassembled WGS sequence"/>
</dbReference>
<dbReference type="PROSITE" id="PS50071">
    <property type="entry name" value="HOMEOBOX_2"/>
    <property type="match status" value="1"/>
</dbReference>
<comment type="caution">
    <text evidence="8">The sequence shown here is derived from an EMBL/GenBank/DDBJ whole genome shotgun (WGS) entry which is preliminary data.</text>
</comment>
<keyword evidence="9" id="KW-1185">Reference proteome</keyword>
<dbReference type="EMBL" id="MU157824">
    <property type="protein sequence ID" value="KAF9535652.1"/>
    <property type="molecule type" value="Genomic_DNA"/>
</dbReference>
<reference evidence="8" key="1">
    <citation type="submission" date="2020-11" db="EMBL/GenBank/DDBJ databases">
        <authorList>
            <consortium name="DOE Joint Genome Institute"/>
            <person name="Ahrendt S."/>
            <person name="Riley R."/>
            <person name="Andreopoulos W."/>
            <person name="Labutti K."/>
            <person name="Pangilinan J."/>
            <person name="Ruiz-Duenas F.J."/>
            <person name="Barrasa J.M."/>
            <person name="Sanchez-Garcia M."/>
            <person name="Camarero S."/>
            <person name="Miyauchi S."/>
            <person name="Serrano A."/>
            <person name="Linde D."/>
            <person name="Babiker R."/>
            <person name="Drula E."/>
            <person name="Ayuso-Fernandez I."/>
            <person name="Pacheco R."/>
            <person name="Padilla G."/>
            <person name="Ferreira P."/>
            <person name="Barriuso J."/>
            <person name="Kellner H."/>
            <person name="Castanera R."/>
            <person name="Alfaro M."/>
            <person name="Ramirez L."/>
            <person name="Pisabarro A.G."/>
            <person name="Kuo A."/>
            <person name="Tritt A."/>
            <person name="Lipzen A."/>
            <person name="He G."/>
            <person name="Yan M."/>
            <person name="Ng V."/>
            <person name="Cullen D."/>
            <person name="Martin F."/>
            <person name="Rosso M.-N."/>
            <person name="Henrissat B."/>
            <person name="Hibbett D."/>
            <person name="Martinez A.T."/>
            <person name="Grigoriev I.V."/>
        </authorList>
    </citation>
    <scope>NUCLEOTIDE SEQUENCE</scope>
    <source>
        <strain evidence="8">CBS 506.95</strain>
    </source>
</reference>
<dbReference type="OrthoDB" id="250329at2759"/>
<keyword evidence="2 5" id="KW-0238">DNA-binding</keyword>
<dbReference type="GO" id="GO:0006355">
    <property type="term" value="P:regulation of DNA-templated transcription"/>
    <property type="evidence" value="ECO:0007669"/>
    <property type="project" value="InterPro"/>
</dbReference>
<feature type="DNA-binding region" description="Homeobox" evidence="5">
    <location>
        <begin position="148"/>
        <end position="183"/>
    </location>
</feature>
<dbReference type="Gene3D" id="1.10.10.60">
    <property type="entry name" value="Homeodomain-like"/>
    <property type="match status" value="1"/>
</dbReference>
<comment type="subcellular location">
    <subcellularLocation>
        <location evidence="5">Nucleus</location>
    </subcellularLocation>
</comment>
<dbReference type="InterPro" id="IPR001356">
    <property type="entry name" value="HD"/>
</dbReference>
<evidence type="ECO:0000256" key="4">
    <source>
        <dbReference type="ARBA" id="ARBA00023242"/>
    </source>
</evidence>
<evidence type="ECO:0000256" key="1">
    <source>
        <dbReference type="ARBA" id="ARBA00005800"/>
    </source>
</evidence>
<name>A0A9P6JVN7_9AGAR</name>
<sequence length="581" mass="64049">MPPSHFSSSQNGVSVDSEIQLSIEALHNDFFLGIGGDESGLISFIDAWGSLCDKIESTRDLLQPETLQQAYTLSEIVKAVTSSMLELETDIDTFTNDFSTDVTKLFADLALVEPCGNSTTGNVSDTTSTLPHISAAYEWLMSNLHNPYPSKEVRSQIALSNGVSRKIVDSWFVDARKRIGWNKFCKLHFNSRKEMVDAATTFFSGIPMASTSNEPAKVSPSSEELSFIFISLETRAKNLYSNEHGEYTDFDSEISHRGRKRSASADVQLAKRKYCRSSSAYPSPPASIQGSPGPALLSRDSSHVREGSTSPSNFDGLSCHYPMPHTVTSHVSQPLFSKRKRDDSCPETLDVPLSKRARRTVSAPSQSNDNVLTPVLNTWPTSLHVENFDFSVDMPPAVTTVRLAQNIEWDATSFEQIIASLQREDTPALSEAGSSPSITSPSLADSPALEYSSNLDFTTYHDPANQALLSVESEPLIFYNGYNNTPDASTDLFSTLLQPSEQYDMSLAPLDIIPNSWLSPLDQDNLNSWSLPATDKGLLSMGGQTPFYQPAIPTLDERMAKLLRAQQLREELRKLEQDIQA</sequence>
<evidence type="ECO:0000256" key="6">
    <source>
        <dbReference type="SAM" id="MobiDB-lite"/>
    </source>
</evidence>
<comment type="similarity">
    <text evidence="1">Belongs to the TALE/M-ATYP homeobox family.</text>
</comment>
<dbReference type="GO" id="GO:0005634">
    <property type="term" value="C:nucleus"/>
    <property type="evidence" value="ECO:0007669"/>
    <property type="project" value="UniProtKB-SubCell"/>
</dbReference>
<accession>A0A9P6JVN7</accession>
<evidence type="ECO:0000256" key="2">
    <source>
        <dbReference type="ARBA" id="ARBA00023125"/>
    </source>
</evidence>
<evidence type="ECO:0000259" key="7">
    <source>
        <dbReference type="PROSITE" id="PS50071"/>
    </source>
</evidence>
<proteinExistence type="inferred from homology"/>
<evidence type="ECO:0000313" key="9">
    <source>
        <dbReference type="Proteomes" id="UP000807306"/>
    </source>
</evidence>
<protein>
    <submittedName>
        <fullName evidence="8">Mating-type protein beta 1-domain-containing protein</fullName>
    </submittedName>
</protein>
<dbReference type="InterPro" id="IPR024333">
    <property type="entry name" value="Mating-type_A-alpha/beta_1_N"/>
</dbReference>
<feature type="region of interest" description="Disordered" evidence="6">
    <location>
        <begin position="330"/>
        <end position="349"/>
    </location>
</feature>
<evidence type="ECO:0000313" key="8">
    <source>
        <dbReference type="EMBL" id="KAF9535652.1"/>
    </source>
</evidence>
<dbReference type="GO" id="GO:0003677">
    <property type="term" value="F:DNA binding"/>
    <property type="evidence" value="ECO:0007669"/>
    <property type="project" value="UniProtKB-UniRule"/>
</dbReference>
<dbReference type="InterPro" id="IPR008422">
    <property type="entry name" value="KN_HD"/>
</dbReference>
<gene>
    <name evidence="8" type="ORF">CPB83DRAFT_842101</name>
</gene>
<organism evidence="8 9">
    <name type="scientific">Crepidotus variabilis</name>
    <dbReference type="NCBI Taxonomy" id="179855"/>
    <lineage>
        <taxon>Eukaryota</taxon>
        <taxon>Fungi</taxon>
        <taxon>Dikarya</taxon>
        <taxon>Basidiomycota</taxon>
        <taxon>Agaricomycotina</taxon>
        <taxon>Agaricomycetes</taxon>
        <taxon>Agaricomycetidae</taxon>
        <taxon>Agaricales</taxon>
        <taxon>Agaricineae</taxon>
        <taxon>Crepidotaceae</taxon>
        <taxon>Crepidotus</taxon>
    </lineage>
</organism>
<dbReference type="CDD" id="cd00086">
    <property type="entry name" value="homeodomain"/>
    <property type="match status" value="1"/>
</dbReference>